<organism evidence="15">
    <name type="scientific">Octopus bimaculoides</name>
    <name type="common">California two-spotted octopus</name>
    <dbReference type="NCBI Taxonomy" id="37653"/>
    <lineage>
        <taxon>Eukaryota</taxon>
        <taxon>Metazoa</taxon>
        <taxon>Spiralia</taxon>
        <taxon>Lophotrochozoa</taxon>
        <taxon>Mollusca</taxon>
        <taxon>Cephalopoda</taxon>
        <taxon>Coleoidea</taxon>
        <taxon>Octopodiformes</taxon>
        <taxon>Octopoda</taxon>
        <taxon>Incirrata</taxon>
        <taxon>Octopodidae</taxon>
        <taxon>Octopus</taxon>
    </lineage>
</organism>
<feature type="domain" description="RTR1-type" evidence="14">
    <location>
        <begin position="59"/>
        <end position="142"/>
    </location>
</feature>
<comment type="similarity">
    <text evidence="2 11 12">Belongs to the RPAP2 family.</text>
</comment>
<protein>
    <recommendedName>
        <fullName evidence="12">RNA polymerase II subunit B1 CTD phosphatase RPAP2 homolog</fullName>
        <ecNumber evidence="12">3.1.3.16</ecNumber>
    </recommendedName>
</protein>
<evidence type="ECO:0000256" key="7">
    <source>
        <dbReference type="ARBA" id="ARBA00022912"/>
    </source>
</evidence>
<dbReference type="AlphaFoldDB" id="A0A0L8G3Y4"/>
<dbReference type="InterPro" id="IPR038534">
    <property type="entry name" value="Rtr1/RPAP2_sf"/>
</dbReference>
<dbReference type="Gene3D" id="1.25.40.820">
    <property type="match status" value="1"/>
</dbReference>
<comment type="subcellular location">
    <subcellularLocation>
        <location evidence="1 12">Nucleus</location>
    </subcellularLocation>
</comment>
<dbReference type="GO" id="GO:0043175">
    <property type="term" value="F:RNA polymerase core enzyme binding"/>
    <property type="evidence" value="ECO:0007669"/>
    <property type="project" value="UniProtKB-UniRule"/>
</dbReference>
<evidence type="ECO:0000256" key="2">
    <source>
        <dbReference type="ARBA" id="ARBA00005676"/>
    </source>
</evidence>
<keyword evidence="3 12" id="KW-0479">Metal-binding</keyword>
<dbReference type="EC" id="3.1.3.16" evidence="12"/>
<dbReference type="GO" id="GO:0005737">
    <property type="term" value="C:cytoplasm"/>
    <property type="evidence" value="ECO:0007669"/>
    <property type="project" value="TreeGrafter"/>
</dbReference>
<dbReference type="STRING" id="37653.A0A0L8G3Y4"/>
<evidence type="ECO:0000256" key="13">
    <source>
        <dbReference type="SAM" id="MobiDB-lite"/>
    </source>
</evidence>
<sequence length="653" mass="74551">MSELKELDKDKERKTAADEEAKKKEMEEQVRKRVASEERAFRIVMKLVEETVTFEQLKDMAHFLMPNHYHDICEERAIVKLCAYPICANNLPNTKPSKYHISTKTNKVYDITERKIFCSNRCFKHSKIFEKQILTSPLWFRPKEKPADFRVPDTENDKGWVGYEVISKKSNVFNKTNISEEDTIIDAEEEEDSRGVVSILDQQDWLDELHDNLYRPQPNISKLSTKDSDIEEDPLQHVNYEDGSDGDFLQSEGSDEENGSSTDKRILERLQGNLSELGNFYSDETDSDDDKTSVTLVTTSRKKKTEVPKKGKSCQPHLLSASEVSNNKTKSTEPHSQINQLQMLLDKQKNKLSQFVNPVSLVNNEPESQRTNKEGNYICRHHSSDSQTSDTVTVCSNSSPSTKDNSKSSNVSNNTNHQRPRDKIINFVHSWITPKSLSFLGLSSSEEQPDPSNDSASKATSDFSKLCERVAIQGQDFELLLDDHVPGKDILPKKSLPSYENLQKETENYSFKVKEYFKPPPKKKIDENESSLVLPNVDSYSQVTLRRSIFLQQLGKRIDALISGMDLLIGELSTDIKDFVHTFSLVNTNIVLKTREWDIAAIFIIILLSKKTAKLETGLQKPNIRKKFNNILQKFDLSLLEAQTLVAEKLLVL</sequence>
<evidence type="ECO:0000256" key="12">
    <source>
        <dbReference type="RuleBase" id="RU367080"/>
    </source>
</evidence>
<evidence type="ECO:0000256" key="4">
    <source>
        <dbReference type="ARBA" id="ARBA00022771"/>
    </source>
</evidence>
<feature type="region of interest" description="Disordered" evidence="13">
    <location>
        <begin position="236"/>
        <end position="263"/>
    </location>
</feature>
<reference evidence="15" key="1">
    <citation type="submission" date="2015-07" db="EMBL/GenBank/DDBJ databases">
        <title>MeaNS - Measles Nucleotide Surveillance Program.</title>
        <authorList>
            <person name="Tran T."/>
            <person name="Druce J."/>
        </authorList>
    </citation>
    <scope>NUCLEOTIDE SEQUENCE</scope>
    <source>
        <strain evidence="15">UCB-OBI-ISO-001</strain>
        <tissue evidence="15">Gonad</tissue>
    </source>
</reference>
<dbReference type="Pfam" id="PF04181">
    <property type="entry name" value="RPAP2_Rtr1"/>
    <property type="match status" value="1"/>
</dbReference>
<dbReference type="PANTHER" id="PTHR14732:SF0">
    <property type="entry name" value="RNA POLYMERASE II SUBUNIT B1 CTD PHOSPHATASE RPAP2-RELATED"/>
    <property type="match status" value="1"/>
</dbReference>
<dbReference type="PANTHER" id="PTHR14732">
    <property type="entry name" value="RNA POLYMERASE II SUBUNIT B1 CTD PHOSPHATASE RPAP2-RELATED"/>
    <property type="match status" value="1"/>
</dbReference>
<dbReference type="GO" id="GO:0008270">
    <property type="term" value="F:zinc ion binding"/>
    <property type="evidence" value="ECO:0007669"/>
    <property type="project" value="UniProtKB-KW"/>
</dbReference>
<keyword evidence="5 12" id="KW-0378">Hydrolase</keyword>
<name>A0A0L8G3Y4_OCTBM</name>
<dbReference type="PROSITE" id="PS51479">
    <property type="entry name" value="ZF_RTR1"/>
    <property type="match status" value="1"/>
</dbReference>
<evidence type="ECO:0000256" key="9">
    <source>
        <dbReference type="ARBA" id="ARBA00047761"/>
    </source>
</evidence>
<feature type="region of interest" description="Disordered" evidence="13">
    <location>
        <begin position="278"/>
        <end position="336"/>
    </location>
</feature>
<comment type="catalytic activity">
    <reaction evidence="10 12">
        <text>O-phospho-L-threonyl-[protein] + H2O = L-threonyl-[protein] + phosphate</text>
        <dbReference type="Rhea" id="RHEA:47004"/>
        <dbReference type="Rhea" id="RHEA-COMP:11060"/>
        <dbReference type="Rhea" id="RHEA-COMP:11605"/>
        <dbReference type="ChEBI" id="CHEBI:15377"/>
        <dbReference type="ChEBI" id="CHEBI:30013"/>
        <dbReference type="ChEBI" id="CHEBI:43474"/>
        <dbReference type="ChEBI" id="CHEBI:61977"/>
        <dbReference type="EC" id="3.1.3.16"/>
    </reaction>
</comment>
<dbReference type="InterPro" id="IPR039693">
    <property type="entry name" value="Rtr1/RPAP2"/>
</dbReference>
<feature type="compositionally biased region" description="Low complexity" evidence="13">
    <location>
        <begin position="385"/>
        <end position="416"/>
    </location>
</feature>
<evidence type="ECO:0000256" key="3">
    <source>
        <dbReference type="ARBA" id="ARBA00022723"/>
    </source>
</evidence>
<keyword evidence="6 12" id="KW-0862">Zinc</keyword>
<dbReference type="EMBL" id="KQ424005">
    <property type="protein sequence ID" value="KOF71736.1"/>
    <property type="molecule type" value="Genomic_DNA"/>
</dbReference>
<dbReference type="GO" id="GO:0008420">
    <property type="term" value="F:RNA polymerase II CTD heptapeptide repeat phosphatase activity"/>
    <property type="evidence" value="ECO:0007669"/>
    <property type="project" value="UniProtKB-UniRule"/>
</dbReference>
<feature type="region of interest" description="Disordered" evidence="13">
    <location>
        <begin position="379"/>
        <end position="422"/>
    </location>
</feature>
<evidence type="ECO:0000256" key="8">
    <source>
        <dbReference type="ARBA" id="ARBA00023242"/>
    </source>
</evidence>
<evidence type="ECO:0000256" key="10">
    <source>
        <dbReference type="ARBA" id="ARBA00048336"/>
    </source>
</evidence>
<dbReference type="GO" id="GO:0005634">
    <property type="term" value="C:nucleus"/>
    <property type="evidence" value="ECO:0007669"/>
    <property type="project" value="UniProtKB-SubCell"/>
</dbReference>
<dbReference type="OrthoDB" id="2590500at2759"/>
<accession>A0A0L8G3Y4</accession>
<keyword evidence="7 12" id="KW-0904">Protein phosphatase</keyword>
<evidence type="ECO:0000256" key="5">
    <source>
        <dbReference type="ARBA" id="ARBA00022801"/>
    </source>
</evidence>
<evidence type="ECO:0000256" key="6">
    <source>
        <dbReference type="ARBA" id="ARBA00022833"/>
    </source>
</evidence>
<keyword evidence="8 12" id="KW-0539">Nucleus</keyword>
<dbReference type="InterPro" id="IPR007308">
    <property type="entry name" value="Rtr1/RPAP2_dom"/>
</dbReference>
<evidence type="ECO:0000256" key="1">
    <source>
        <dbReference type="ARBA" id="ARBA00004123"/>
    </source>
</evidence>
<comment type="function">
    <text evidence="12">Putative RNA polymerase II subunit B1 C-terminal domain (CTD) phosphatase involved in RNA polymerase II transcription regulation.</text>
</comment>
<proteinExistence type="inferred from homology"/>
<gene>
    <name evidence="15" type="ORF">OCBIM_22000580mg</name>
</gene>
<keyword evidence="4 12" id="KW-0863">Zinc-finger</keyword>
<evidence type="ECO:0000256" key="11">
    <source>
        <dbReference type="PROSITE-ProRule" id="PRU00812"/>
    </source>
</evidence>
<comment type="catalytic activity">
    <reaction evidence="9 12">
        <text>O-phospho-L-seryl-[protein] + H2O = L-seryl-[protein] + phosphate</text>
        <dbReference type="Rhea" id="RHEA:20629"/>
        <dbReference type="Rhea" id="RHEA-COMP:9863"/>
        <dbReference type="Rhea" id="RHEA-COMP:11604"/>
        <dbReference type="ChEBI" id="CHEBI:15377"/>
        <dbReference type="ChEBI" id="CHEBI:29999"/>
        <dbReference type="ChEBI" id="CHEBI:43474"/>
        <dbReference type="ChEBI" id="CHEBI:83421"/>
        <dbReference type="EC" id="3.1.3.16"/>
    </reaction>
</comment>
<feature type="compositionally biased region" description="Polar residues" evidence="13">
    <location>
        <begin position="322"/>
        <end position="336"/>
    </location>
</feature>
<evidence type="ECO:0000313" key="15">
    <source>
        <dbReference type="EMBL" id="KOF71736.1"/>
    </source>
</evidence>
<evidence type="ECO:0000259" key="14">
    <source>
        <dbReference type="PROSITE" id="PS51479"/>
    </source>
</evidence>
<feature type="region of interest" description="Disordered" evidence="13">
    <location>
        <begin position="1"/>
        <end position="28"/>
    </location>
</feature>